<dbReference type="SMART" id="SM00382">
    <property type="entry name" value="AAA"/>
    <property type="match status" value="2"/>
</dbReference>
<dbReference type="InterPro" id="IPR019489">
    <property type="entry name" value="Clp_ATPase_C"/>
</dbReference>
<dbReference type="Pfam" id="PF17871">
    <property type="entry name" value="AAA_lid_9"/>
    <property type="match status" value="1"/>
</dbReference>
<keyword evidence="7" id="KW-0378">Hydrolase</keyword>
<dbReference type="InterPro" id="IPR001270">
    <property type="entry name" value="ClpA/B"/>
</dbReference>
<dbReference type="CDD" id="cd19499">
    <property type="entry name" value="RecA-like_ClpB_Hsp104-like"/>
    <property type="match status" value="1"/>
</dbReference>
<dbReference type="CDD" id="cd00009">
    <property type="entry name" value="AAA"/>
    <property type="match status" value="1"/>
</dbReference>
<dbReference type="PANTHER" id="PTHR11638">
    <property type="entry name" value="ATP-DEPENDENT CLP PROTEASE"/>
    <property type="match status" value="1"/>
</dbReference>
<feature type="domain" description="AAA+ ATPase" evidence="5">
    <location>
        <begin position="92"/>
        <end position="238"/>
    </location>
</feature>
<dbReference type="GO" id="GO:0008233">
    <property type="term" value="F:peptidase activity"/>
    <property type="evidence" value="ECO:0007669"/>
    <property type="project" value="UniProtKB-KW"/>
</dbReference>
<keyword evidence="1" id="KW-0547">Nucleotide-binding</keyword>
<keyword evidence="2" id="KW-0067">ATP-binding</keyword>
<evidence type="ECO:0000259" key="6">
    <source>
        <dbReference type="SMART" id="SM01086"/>
    </source>
</evidence>
<dbReference type="RefSeq" id="WP_057799725.1">
    <property type="nucleotide sequence ID" value="NZ_AZFM01000036.1"/>
</dbReference>
<dbReference type="Proteomes" id="UP000051036">
    <property type="component" value="Unassembled WGS sequence"/>
</dbReference>
<gene>
    <name evidence="7" type="ORF">FC46_GL001225</name>
</gene>
<accession>A0A0R1U6M9</accession>
<keyword evidence="3" id="KW-0143">Chaperone</keyword>
<dbReference type="GO" id="GO:0006508">
    <property type="term" value="P:proteolysis"/>
    <property type="evidence" value="ECO:0007669"/>
    <property type="project" value="UniProtKB-KW"/>
</dbReference>
<dbReference type="InterPro" id="IPR003593">
    <property type="entry name" value="AAA+_ATPase"/>
</dbReference>
<dbReference type="PANTHER" id="PTHR11638:SF188">
    <property type="entry name" value="ATP-DEPENDENT CLP PROTEASE ATP-BINDING SUBUNIT CLPL"/>
    <property type="match status" value="1"/>
</dbReference>
<evidence type="ECO:0000256" key="4">
    <source>
        <dbReference type="SAM" id="MobiDB-lite"/>
    </source>
</evidence>
<dbReference type="GO" id="GO:0016887">
    <property type="term" value="F:ATP hydrolysis activity"/>
    <property type="evidence" value="ECO:0007669"/>
    <property type="project" value="InterPro"/>
</dbReference>
<feature type="domain" description="Clp ATPase C-terminal" evidence="6">
    <location>
        <begin position="586"/>
        <end position="673"/>
    </location>
</feature>
<dbReference type="Pfam" id="PF07724">
    <property type="entry name" value="AAA_2"/>
    <property type="match status" value="1"/>
</dbReference>
<dbReference type="InterPro" id="IPR018368">
    <property type="entry name" value="ClpA/B_CS1"/>
</dbReference>
<feature type="region of interest" description="Disordered" evidence="4">
    <location>
        <begin position="686"/>
        <end position="709"/>
    </location>
</feature>
<dbReference type="InterPro" id="IPR027417">
    <property type="entry name" value="P-loop_NTPase"/>
</dbReference>
<dbReference type="EMBL" id="AZFM01000036">
    <property type="protein sequence ID" value="KRL88865.1"/>
    <property type="molecule type" value="Genomic_DNA"/>
</dbReference>
<reference evidence="7 8" key="1">
    <citation type="journal article" date="2015" name="Genome Announc.">
        <title>Expanding the biotechnology potential of lactobacilli through comparative genomics of 213 strains and associated genera.</title>
        <authorList>
            <person name="Sun Z."/>
            <person name="Harris H.M."/>
            <person name="McCann A."/>
            <person name="Guo C."/>
            <person name="Argimon S."/>
            <person name="Zhang W."/>
            <person name="Yang X."/>
            <person name="Jeffery I.B."/>
            <person name="Cooney J.C."/>
            <person name="Kagawa T.F."/>
            <person name="Liu W."/>
            <person name="Song Y."/>
            <person name="Salvetti E."/>
            <person name="Wrobel A."/>
            <person name="Rasinkangas P."/>
            <person name="Parkhill J."/>
            <person name="Rea M.C."/>
            <person name="O'Sullivan O."/>
            <person name="Ritari J."/>
            <person name="Douillard F.P."/>
            <person name="Paul Ross R."/>
            <person name="Yang R."/>
            <person name="Briner A.E."/>
            <person name="Felis G.E."/>
            <person name="de Vos W.M."/>
            <person name="Barrangou R."/>
            <person name="Klaenhammer T.R."/>
            <person name="Caufield P.W."/>
            <person name="Cui Y."/>
            <person name="Zhang H."/>
            <person name="O'Toole P.W."/>
        </authorList>
    </citation>
    <scope>NUCLEOTIDE SEQUENCE [LARGE SCALE GENOMIC DNA]</scope>
    <source>
        <strain evidence="7 8">DSM 16043</strain>
    </source>
</reference>
<proteinExistence type="predicted"/>
<keyword evidence="8" id="KW-1185">Reference proteome</keyword>
<dbReference type="Gene3D" id="4.10.860.10">
    <property type="entry name" value="UVR domain"/>
    <property type="match status" value="1"/>
</dbReference>
<dbReference type="SMART" id="SM01086">
    <property type="entry name" value="ClpB_D2-small"/>
    <property type="match status" value="1"/>
</dbReference>
<dbReference type="InterPro" id="IPR041546">
    <property type="entry name" value="ClpA/ClpB_AAA_lid"/>
</dbReference>
<evidence type="ECO:0000256" key="3">
    <source>
        <dbReference type="ARBA" id="ARBA00023186"/>
    </source>
</evidence>
<dbReference type="Pfam" id="PF10431">
    <property type="entry name" value="ClpB_D2-small"/>
    <property type="match status" value="1"/>
</dbReference>
<feature type="domain" description="AAA+ ATPase" evidence="5">
    <location>
        <begin position="421"/>
        <end position="566"/>
    </location>
</feature>
<dbReference type="STRING" id="1423763.FC46_GL001225"/>
<organism evidence="7 8">
    <name type="scientific">Lactobacillus kalixensis DSM 16043</name>
    <dbReference type="NCBI Taxonomy" id="1423763"/>
    <lineage>
        <taxon>Bacteria</taxon>
        <taxon>Bacillati</taxon>
        <taxon>Bacillota</taxon>
        <taxon>Bacilli</taxon>
        <taxon>Lactobacillales</taxon>
        <taxon>Lactobacillaceae</taxon>
        <taxon>Lactobacillus</taxon>
    </lineage>
</organism>
<dbReference type="FunFam" id="3.40.50.300:FF:000025">
    <property type="entry name" value="ATP-dependent Clp protease subunit"/>
    <property type="match status" value="1"/>
</dbReference>
<dbReference type="OrthoDB" id="9803641at2"/>
<dbReference type="Pfam" id="PF00004">
    <property type="entry name" value="AAA"/>
    <property type="match status" value="1"/>
</dbReference>
<sequence>MAYFDNDFDNLFNELNSSFFNDINRSSNGSIPVHYSGNMSSAPQTIQQNPEQKKEKPIGVDLVEQAKNNKYDPVIGRDQQIDDVIEILSRRKKNNPVLIGPAGVGKTSIVEGLAQRIAEGNVPAKMRDMHIIAININDMVAGSSLRGSFEERLKKVIDKAKKDPNIVLFIDELHNIVGAGSTDSENNNGDAANILKPALASGELKLIGATTTSEYQRVEKDPALARRFQPVQVPEPTTDVAVKILEGLKKKYESFHHVKYDDDALKLAVELSERYIQGRYLPDKAIDLMDEAGAKKSLQLEPKDETSLKDRIKSLNAQKNEAVQAEDYVKAGEIKKEIEKLTDQLKDVDKASEPVVTEKDIYQIIEQKTNIPMSELHADEAKKNLDLAKKLKAEVIDQDRAIDVITDAIARKQVFKDSDRPTGSFLLTGPTGVGKTELAKQLAINLFGNKDHFIRLDMSEYQDEMAVNKLIGSAPGYVGYGEGGQLTEKVRHQPYSLILFDEIEKANPQVFNALLQIMDDGRLTDAQGRTVSFKDTILIMTSNAGFSDKLLEDGKVDQDKLISALENYFRPEFLNRLDAIVPFNSLTKEDMGKIVNIYIKKMEGVLAKKGIKVEVSDEAKKVIAEKGYDKKFGARPLRRVVEQNLETPIAKLVMSEPDTKEIKVTADDKHLYMNDKSIMDLVKPAEVADGEVEVPKDEKKSDKTEKADE</sequence>
<keyword evidence="7" id="KW-0645">Protease</keyword>
<dbReference type="GO" id="GO:0005737">
    <property type="term" value="C:cytoplasm"/>
    <property type="evidence" value="ECO:0007669"/>
    <property type="project" value="TreeGrafter"/>
</dbReference>
<evidence type="ECO:0000313" key="8">
    <source>
        <dbReference type="Proteomes" id="UP000051036"/>
    </source>
</evidence>
<evidence type="ECO:0000256" key="2">
    <source>
        <dbReference type="ARBA" id="ARBA00022840"/>
    </source>
</evidence>
<dbReference type="SUPFAM" id="SSF52540">
    <property type="entry name" value="P-loop containing nucleoside triphosphate hydrolases"/>
    <property type="match status" value="2"/>
</dbReference>
<dbReference type="Gene3D" id="3.40.50.300">
    <property type="entry name" value="P-loop containing nucleotide triphosphate hydrolases"/>
    <property type="match status" value="2"/>
</dbReference>
<comment type="caution">
    <text evidence="7">The sequence shown here is derived from an EMBL/GenBank/DDBJ whole genome shotgun (WGS) entry which is preliminary data.</text>
</comment>
<dbReference type="PRINTS" id="PR00300">
    <property type="entry name" value="CLPPROTEASEA"/>
</dbReference>
<evidence type="ECO:0000259" key="5">
    <source>
        <dbReference type="SMART" id="SM00382"/>
    </source>
</evidence>
<evidence type="ECO:0000313" key="7">
    <source>
        <dbReference type="EMBL" id="KRL88865.1"/>
    </source>
</evidence>
<dbReference type="InterPro" id="IPR003959">
    <property type="entry name" value="ATPase_AAA_core"/>
</dbReference>
<dbReference type="Gene3D" id="1.10.8.60">
    <property type="match status" value="2"/>
</dbReference>
<name>A0A0R1U6M9_9LACO</name>
<protein>
    <submittedName>
        <fullName evidence="7">ATP-dependent protease</fullName>
    </submittedName>
</protein>
<feature type="compositionally biased region" description="Basic and acidic residues" evidence="4">
    <location>
        <begin position="693"/>
        <end position="709"/>
    </location>
</feature>
<dbReference type="InterPro" id="IPR050130">
    <property type="entry name" value="ClpA_ClpB"/>
</dbReference>
<evidence type="ECO:0000256" key="1">
    <source>
        <dbReference type="ARBA" id="ARBA00022741"/>
    </source>
</evidence>
<dbReference type="GO" id="GO:0034605">
    <property type="term" value="P:cellular response to heat"/>
    <property type="evidence" value="ECO:0007669"/>
    <property type="project" value="TreeGrafter"/>
</dbReference>
<dbReference type="PROSITE" id="PS00870">
    <property type="entry name" value="CLPAB_1"/>
    <property type="match status" value="1"/>
</dbReference>
<dbReference type="GO" id="GO:0005524">
    <property type="term" value="F:ATP binding"/>
    <property type="evidence" value="ECO:0007669"/>
    <property type="project" value="UniProtKB-KW"/>
</dbReference>
<dbReference type="PATRIC" id="fig|1423763.3.peg.1241"/>
<dbReference type="AlphaFoldDB" id="A0A0R1U6M9"/>